<evidence type="ECO:0000313" key="2">
    <source>
        <dbReference type="EMBL" id="ONK68015.1"/>
    </source>
</evidence>
<proteinExistence type="predicted"/>
<organism evidence="2 3">
    <name type="scientific">Asparagus officinalis</name>
    <name type="common">Garden asparagus</name>
    <dbReference type="NCBI Taxonomy" id="4686"/>
    <lineage>
        <taxon>Eukaryota</taxon>
        <taxon>Viridiplantae</taxon>
        <taxon>Streptophyta</taxon>
        <taxon>Embryophyta</taxon>
        <taxon>Tracheophyta</taxon>
        <taxon>Spermatophyta</taxon>
        <taxon>Magnoliopsida</taxon>
        <taxon>Liliopsida</taxon>
        <taxon>Asparagales</taxon>
        <taxon>Asparagaceae</taxon>
        <taxon>Asparagoideae</taxon>
        <taxon>Asparagus</taxon>
    </lineage>
</organism>
<name>A0A5P1EPR9_ASPOF</name>
<dbReference type="Gramene" id="ONK68015">
    <property type="protein sequence ID" value="ONK68015"/>
    <property type="gene ID" value="A4U43_C05F6300"/>
</dbReference>
<evidence type="ECO:0000313" key="3">
    <source>
        <dbReference type="Proteomes" id="UP000243459"/>
    </source>
</evidence>
<protein>
    <submittedName>
        <fullName evidence="2">Uncharacterized protein</fullName>
    </submittedName>
</protein>
<reference evidence="3" key="1">
    <citation type="journal article" date="2017" name="Nat. Commun.">
        <title>The asparagus genome sheds light on the origin and evolution of a young Y chromosome.</title>
        <authorList>
            <person name="Harkess A."/>
            <person name="Zhou J."/>
            <person name="Xu C."/>
            <person name="Bowers J.E."/>
            <person name="Van der Hulst R."/>
            <person name="Ayyampalayam S."/>
            <person name="Mercati F."/>
            <person name="Riccardi P."/>
            <person name="McKain M.R."/>
            <person name="Kakrana A."/>
            <person name="Tang H."/>
            <person name="Ray J."/>
            <person name="Groenendijk J."/>
            <person name="Arikit S."/>
            <person name="Mathioni S.M."/>
            <person name="Nakano M."/>
            <person name="Shan H."/>
            <person name="Telgmann-Rauber A."/>
            <person name="Kanno A."/>
            <person name="Yue Z."/>
            <person name="Chen H."/>
            <person name="Li W."/>
            <person name="Chen Y."/>
            <person name="Xu X."/>
            <person name="Zhang Y."/>
            <person name="Luo S."/>
            <person name="Chen H."/>
            <person name="Gao J."/>
            <person name="Mao Z."/>
            <person name="Pires J.C."/>
            <person name="Luo M."/>
            <person name="Kudrna D."/>
            <person name="Wing R.A."/>
            <person name="Meyers B.C."/>
            <person name="Yi K."/>
            <person name="Kong H."/>
            <person name="Lavrijsen P."/>
            <person name="Sunseri F."/>
            <person name="Falavigna A."/>
            <person name="Ye Y."/>
            <person name="Leebens-Mack J.H."/>
            <person name="Chen G."/>
        </authorList>
    </citation>
    <scope>NUCLEOTIDE SEQUENCE [LARGE SCALE GENOMIC DNA]</scope>
    <source>
        <strain evidence="3">cv. DH0086</strain>
    </source>
</reference>
<gene>
    <name evidence="2" type="ORF">A4U43_C05F6300</name>
</gene>
<evidence type="ECO:0000256" key="1">
    <source>
        <dbReference type="SAM" id="MobiDB-lite"/>
    </source>
</evidence>
<keyword evidence="3" id="KW-1185">Reference proteome</keyword>
<feature type="compositionally biased region" description="Basic residues" evidence="1">
    <location>
        <begin position="16"/>
        <end position="25"/>
    </location>
</feature>
<dbReference type="EMBL" id="CM007385">
    <property type="protein sequence ID" value="ONK68015.1"/>
    <property type="molecule type" value="Genomic_DNA"/>
</dbReference>
<accession>A0A5P1EPR9</accession>
<sequence length="112" mass="12669">MSGDRQCGVLDGDNRKSRHRLKARAPPRSGQPLDPQSVHILRWPMVHGRLPRHRSPPSRNLADDLVIAYLEQSLNDSDLGLRFDSFADLELIDTDRLGLELTRLRSGISCDM</sequence>
<dbReference type="Proteomes" id="UP000243459">
    <property type="component" value="Chromosome 5"/>
</dbReference>
<feature type="region of interest" description="Disordered" evidence="1">
    <location>
        <begin position="1"/>
        <end position="36"/>
    </location>
</feature>
<dbReference type="AlphaFoldDB" id="A0A5P1EPR9"/>